<dbReference type="Pfam" id="PF01498">
    <property type="entry name" value="HTH_Tnp_Tc3_2"/>
    <property type="match status" value="1"/>
</dbReference>
<feature type="domain" description="Transposase Tc1-like" evidence="1">
    <location>
        <begin position="38"/>
        <end position="109"/>
    </location>
</feature>
<dbReference type="InterPro" id="IPR036397">
    <property type="entry name" value="RNaseH_sf"/>
</dbReference>
<protein>
    <recommendedName>
        <fullName evidence="1">Transposase Tc1-like domain-containing protein</fullName>
    </recommendedName>
</protein>
<dbReference type="GeneTree" id="ENSGT01150000286979"/>
<dbReference type="InterPro" id="IPR002492">
    <property type="entry name" value="Transposase_Tc1-like"/>
</dbReference>
<accession>A0AAZ3STM3</accession>
<dbReference type="Ensembl" id="ENSOTST00005180629.1">
    <property type="protein sequence ID" value="ENSOTSP00005111449.1"/>
    <property type="gene ID" value="ENSOTSG00005053735.1"/>
</dbReference>
<dbReference type="Ensembl" id="ENSOTST00005160641.1">
    <property type="protein sequence ID" value="ENSOTSP00005156359.1"/>
    <property type="gene ID" value="ENSOTSG00005053735.1"/>
</dbReference>
<dbReference type="Gene3D" id="3.30.420.10">
    <property type="entry name" value="Ribonuclease H-like superfamily/Ribonuclease H"/>
    <property type="match status" value="1"/>
</dbReference>
<keyword evidence="3" id="KW-1185">Reference proteome</keyword>
<sequence length="158" mass="17815">MKVPKNTVASFIFKWKKFGTTKTLLRADHAAKLTNRGRRALVREVSKNLMVTLTELQSFSVEMGEPSRGTTISAALHQSGLYGKVARPKPLLSKRHMTALLEFAKRHLKDSQTMRNKILWSDETKIELFGLNAKHHVWRKPGPIPTVMHGGGSIMLWG</sequence>
<dbReference type="Proteomes" id="UP000694402">
    <property type="component" value="Unassembled WGS sequence"/>
</dbReference>
<dbReference type="Ensembl" id="ENSOTST00005140785.1">
    <property type="protein sequence ID" value="ENSOTSP00005143645.1"/>
    <property type="gene ID" value="ENSOTSG00005053735.1"/>
</dbReference>
<reference evidence="3" key="1">
    <citation type="journal article" date="2018" name="PLoS ONE">
        <title>Chinook salmon (Oncorhynchus tshawytscha) genome and transcriptome.</title>
        <authorList>
            <person name="Christensen K.A."/>
            <person name="Leong J.S."/>
            <person name="Sakhrani D."/>
            <person name="Biagi C.A."/>
            <person name="Minkley D.R."/>
            <person name="Withler R.E."/>
            <person name="Rondeau E.B."/>
            <person name="Koop B.F."/>
            <person name="Devlin R.H."/>
        </authorList>
    </citation>
    <scope>NUCLEOTIDE SEQUENCE [LARGE SCALE GENOMIC DNA]</scope>
</reference>
<evidence type="ECO:0000259" key="1">
    <source>
        <dbReference type="Pfam" id="PF01498"/>
    </source>
</evidence>
<evidence type="ECO:0000313" key="3">
    <source>
        <dbReference type="Proteomes" id="UP000694402"/>
    </source>
</evidence>
<proteinExistence type="predicted"/>
<evidence type="ECO:0000313" key="2">
    <source>
        <dbReference type="Ensembl" id="ENSOTSP00005156359.1"/>
    </source>
</evidence>
<organism evidence="2 3">
    <name type="scientific">Oncorhynchus tshawytscha</name>
    <name type="common">Chinook salmon</name>
    <name type="synonym">Salmo tshawytscha</name>
    <dbReference type="NCBI Taxonomy" id="74940"/>
    <lineage>
        <taxon>Eukaryota</taxon>
        <taxon>Metazoa</taxon>
        <taxon>Chordata</taxon>
        <taxon>Craniata</taxon>
        <taxon>Vertebrata</taxon>
        <taxon>Euteleostomi</taxon>
        <taxon>Actinopterygii</taxon>
        <taxon>Neopterygii</taxon>
        <taxon>Teleostei</taxon>
        <taxon>Protacanthopterygii</taxon>
        <taxon>Salmoniformes</taxon>
        <taxon>Salmonidae</taxon>
        <taxon>Salmoninae</taxon>
        <taxon>Oncorhynchus</taxon>
    </lineage>
</organism>
<dbReference type="GO" id="GO:0006313">
    <property type="term" value="P:DNA transposition"/>
    <property type="evidence" value="ECO:0007669"/>
    <property type="project" value="InterPro"/>
</dbReference>
<dbReference type="AlphaFoldDB" id="A0AAZ3STM3"/>
<dbReference type="GO" id="GO:0015074">
    <property type="term" value="P:DNA integration"/>
    <property type="evidence" value="ECO:0007669"/>
    <property type="project" value="InterPro"/>
</dbReference>
<name>A0AAZ3STM3_ONCTS</name>
<reference evidence="2" key="2">
    <citation type="submission" date="2025-05" db="UniProtKB">
        <authorList>
            <consortium name="Ensembl"/>
        </authorList>
    </citation>
    <scope>IDENTIFICATION</scope>
</reference>
<dbReference type="GO" id="GO:0003677">
    <property type="term" value="F:DNA binding"/>
    <property type="evidence" value="ECO:0007669"/>
    <property type="project" value="InterPro"/>
</dbReference>